<dbReference type="GO" id="GO:0005524">
    <property type="term" value="F:ATP binding"/>
    <property type="evidence" value="ECO:0007669"/>
    <property type="project" value="UniProtKB-KW"/>
</dbReference>
<dbReference type="Gene3D" id="3.40.50.620">
    <property type="entry name" value="HUPs"/>
    <property type="match status" value="1"/>
</dbReference>
<feature type="domain" description="Glutamyl/glutaminyl-tRNA synthetase class Ib catalytic" evidence="11">
    <location>
        <begin position="50"/>
        <end position="359"/>
    </location>
</feature>
<keyword evidence="4 10" id="KW-0436">Ligase</keyword>
<dbReference type="Proteomes" id="UP000327013">
    <property type="component" value="Unassembled WGS sequence"/>
</dbReference>
<dbReference type="CDD" id="cd00808">
    <property type="entry name" value="GluRS_core"/>
    <property type="match status" value="1"/>
</dbReference>
<dbReference type="InterPro" id="IPR008925">
    <property type="entry name" value="aa_tRNA-synth_I_cd-bd_sf"/>
</dbReference>
<dbReference type="Gene3D" id="1.10.10.350">
    <property type="match status" value="1"/>
</dbReference>
<dbReference type="InterPro" id="IPR049940">
    <property type="entry name" value="GluQ/Sye"/>
</dbReference>
<dbReference type="Pfam" id="PF00749">
    <property type="entry name" value="tRNA-synt_1c"/>
    <property type="match status" value="1"/>
</dbReference>
<dbReference type="InterPro" id="IPR020058">
    <property type="entry name" value="Glu/Gln-tRNA-synth_Ib_cat-dom"/>
</dbReference>
<dbReference type="EMBL" id="VIBQ01000017">
    <property type="protein sequence ID" value="KAB8360686.1"/>
    <property type="molecule type" value="Genomic_DNA"/>
</dbReference>
<comment type="caution">
    <text evidence="12">The sequence shown here is derived from an EMBL/GenBank/DDBJ whole genome shotgun (WGS) entry which is preliminary data.</text>
</comment>
<dbReference type="GO" id="GO:0004818">
    <property type="term" value="F:glutamate-tRNA ligase activity"/>
    <property type="evidence" value="ECO:0007669"/>
    <property type="project" value="UniProtKB-EC"/>
</dbReference>
<reference evidence="12 13" key="1">
    <citation type="submission" date="2019-06" db="EMBL/GenBank/DDBJ databases">
        <title>A chromosomal-level reference genome of Carpinus fangiana (Coryloideae, Betulaceae).</title>
        <authorList>
            <person name="Yang X."/>
            <person name="Wang Z."/>
            <person name="Zhang L."/>
            <person name="Hao G."/>
            <person name="Liu J."/>
            <person name="Yang Y."/>
        </authorList>
    </citation>
    <scope>NUCLEOTIDE SEQUENCE [LARGE SCALE GENOMIC DNA]</scope>
    <source>
        <strain evidence="12">Cfa_2016G</strain>
        <tissue evidence="12">Leaf</tissue>
    </source>
</reference>
<comment type="similarity">
    <text evidence="2">Belongs to the class-I aminoacyl-tRNA synthetase family. Glutamate--tRNA ligase type 1 subfamily.</text>
</comment>
<name>A0A5N6KYE8_9ROSI</name>
<keyword evidence="5 10" id="KW-0547">Nucleotide-binding</keyword>
<dbReference type="AlphaFoldDB" id="A0A5N6KYE8"/>
<comment type="subcellular location">
    <subcellularLocation>
        <location evidence="1">Mitochondrion</location>
    </subcellularLocation>
</comment>
<evidence type="ECO:0000256" key="5">
    <source>
        <dbReference type="ARBA" id="ARBA00022741"/>
    </source>
</evidence>
<dbReference type="EC" id="6.1.1.17" evidence="3"/>
<keyword evidence="13" id="KW-1185">Reference proteome</keyword>
<dbReference type="InterPro" id="IPR014729">
    <property type="entry name" value="Rossmann-like_a/b/a_fold"/>
</dbReference>
<dbReference type="InterPro" id="IPR033910">
    <property type="entry name" value="GluRS_core"/>
</dbReference>
<evidence type="ECO:0000256" key="6">
    <source>
        <dbReference type="ARBA" id="ARBA00022840"/>
    </source>
</evidence>
<dbReference type="SUPFAM" id="SSF48163">
    <property type="entry name" value="An anticodon-binding domain of class I aminoacyl-tRNA synthetases"/>
    <property type="match status" value="1"/>
</dbReference>
<evidence type="ECO:0000256" key="10">
    <source>
        <dbReference type="RuleBase" id="RU363037"/>
    </source>
</evidence>
<dbReference type="SUPFAM" id="SSF52374">
    <property type="entry name" value="Nucleotidylyl transferase"/>
    <property type="match status" value="1"/>
</dbReference>
<dbReference type="GO" id="GO:0006424">
    <property type="term" value="P:glutamyl-tRNA aminoacylation"/>
    <property type="evidence" value="ECO:0007669"/>
    <property type="project" value="InterPro"/>
</dbReference>
<keyword evidence="7 10" id="KW-0648">Protein biosynthesis</keyword>
<evidence type="ECO:0000313" key="12">
    <source>
        <dbReference type="EMBL" id="KAB8360686.1"/>
    </source>
</evidence>
<dbReference type="InterPro" id="IPR004527">
    <property type="entry name" value="Glu-tRNA-ligase_bac/mito"/>
</dbReference>
<dbReference type="InterPro" id="IPR020751">
    <property type="entry name" value="aa-tRNA-synth_I_codon-bd_sub2"/>
</dbReference>
<dbReference type="GO" id="GO:0005739">
    <property type="term" value="C:mitochondrion"/>
    <property type="evidence" value="ECO:0007669"/>
    <property type="project" value="UniProtKB-SubCell"/>
</dbReference>
<evidence type="ECO:0000256" key="4">
    <source>
        <dbReference type="ARBA" id="ARBA00022598"/>
    </source>
</evidence>
<dbReference type="FunFam" id="3.40.50.620:FF:000045">
    <property type="entry name" value="Glutamate--tRNA ligase, mitochondrial"/>
    <property type="match status" value="1"/>
</dbReference>
<dbReference type="OrthoDB" id="431497at2759"/>
<evidence type="ECO:0000313" key="13">
    <source>
        <dbReference type="Proteomes" id="UP000327013"/>
    </source>
</evidence>
<dbReference type="HAMAP" id="MF_00022">
    <property type="entry name" value="Glu_tRNA_synth_type1"/>
    <property type="match status" value="1"/>
</dbReference>
<dbReference type="PRINTS" id="PR00987">
    <property type="entry name" value="TRNASYNTHGLU"/>
</dbReference>
<evidence type="ECO:0000256" key="9">
    <source>
        <dbReference type="ARBA" id="ARBA00030865"/>
    </source>
</evidence>
<evidence type="ECO:0000256" key="1">
    <source>
        <dbReference type="ARBA" id="ARBA00004173"/>
    </source>
</evidence>
<dbReference type="InterPro" id="IPR000924">
    <property type="entry name" value="Glu/Gln-tRNA-synth"/>
</dbReference>
<evidence type="ECO:0000256" key="7">
    <source>
        <dbReference type="ARBA" id="ARBA00022917"/>
    </source>
</evidence>
<sequence>MLTLCTRPARCVSRPLTIWRTDNVRRIASAAVLHAKSSTSKSKLPSTPARTRFAPSPTGQLHLGSLRTALFNYLLARRTGGQFLLRLEDTDAKRTVPGAEQSLYADLRWAGLQWDEGPEIGGPYGPYRQSERTPIYRQHAAELLKTDHAYRCFCSADRLDALARQRRELGMPTDYDRTCAHLTESESTERAANGEAHVVRLRAPDTYPPFTDLVYGRIGGADTKGVTMKHGEIAYEDPILLKSDGTPTYHLANVIDDHLMEITHVVRATEWLPSTPKHLALYRAFGWEAPAYMHVGLLVDSEGRKLSKRTMSTSVHDIRDESHILAPALVNFAALLGWSHGRRSDVMQLDQLVDAFQAKFTRGNVTVSLEKLGFLQKAHAALTVQDAEGGKPEAHKDLREMLDALLLLVKDTTAYPGPSEKTAFSKPLREYVQSILAHDARNYETPQGFITRNSWFFRPITEAEADYQNPPPVEIATQDDIDFAGDLSTVVDAEFASMGREEWKHDKLEAAMKDATQRLASERTQQDETIMSKREPPMGTLHEMIIKLSSQEPDGGDAALLKIRQKVYYRLLCKYMRLALLNGNDGPGLGWTMEILGREVCLERIRQCGEKYRDHLHRDMRSVDGKDSNL</sequence>
<dbReference type="GO" id="GO:0008270">
    <property type="term" value="F:zinc ion binding"/>
    <property type="evidence" value="ECO:0007669"/>
    <property type="project" value="InterPro"/>
</dbReference>
<evidence type="ECO:0000256" key="3">
    <source>
        <dbReference type="ARBA" id="ARBA00012835"/>
    </source>
</evidence>
<keyword evidence="8 10" id="KW-0030">Aminoacyl-tRNA synthetase</keyword>
<protein>
    <recommendedName>
        <fullName evidence="3">glutamate--tRNA ligase</fullName>
        <ecNumber evidence="3">6.1.1.17</ecNumber>
    </recommendedName>
    <alternativeName>
        <fullName evidence="9">Glutamyl-tRNA synthetase</fullName>
    </alternativeName>
</protein>
<evidence type="ECO:0000256" key="2">
    <source>
        <dbReference type="ARBA" id="ARBA00007894"/>
    </source>
</evidence>
<proteinExistence type="inferred from homology"/>
<evidence type="ECO:0000256" key="8">
    <source>
        <dbReference type="ARBA" id="ARBA00023146"/>
    </source>
</evidence>
<dbReference type="NCBIfam" id="TIGR00464">
    <property type="entry name" value="gltX_bact"/>
    <property type="match status" value="1"/>
</dbReference>
<evidence type="ECO:0000259" key="11">
    <source>
        <dbReference type="Pfam" id="PF00749"/>
    </source>
</evidence>
<organism evidence="12 13">
    <name type="scientific">Carpinus fangiana</name>
    <dbReference type="NCBI Taxonomy" id="176857"/>
    <lineage>
        <taxon>Eukaryota</taxon>
        <taxon>Viridiplantae</taxon>
        <taxon>Streptophyta</taxon>
        <taxon>Embryophyta</taxon>
        <taxon>Tracheophyta</taxon>
        <taxon>Spermatophyta</taxon>
        <taxon>Magnoliopsida</taxon>
        <taxon>eudicotyledons</taxon>
        <taxon>Gunneridae</taxon>
        <taxon>Pentapetalae</taxon>
        <taxon>rosids</taxon>
        <taxon>fabids</taxon>
        <taxon>Fagales</taxon>
        <taxon>Betulaceae</taxon>
        <taxon>Carpinus</taxon>
    </lineage>
</organism>
<dbReference type="PANTHER" id="PTHR43311:SF2">
    <property type="entry name" value="GLUTAMATE--TRNA LIGASE, MITOCHONDRIAL-RELATED"/>
    <property type="match status" value="1"/>
</dbReference>
<dbReference type="PANTHER" id="PTHR43311">
    <property type="entry name" value="GLUTAMATE--TRNA LIGASE"/>
    <property type="match status" value="1"/>
</dbReference>
<dbReference type="GO" id="GO:0000049">
    <property type="term" value="F:tRNA binding"/>
    <property type="evidence" value="ECO:0007669"/>
    <property type="project" value="InterPro"/>
</dbReference>
<keyword evidence="6 10" id="KW-0067">ATP-binding</keyword>
<accession>A0A5N6KYE8</accession>
<gene>
    <name evidence="12" type="ORF">FH972_024424</name>
</gene>